<dbReference type="InterPro" id="IPR013506">
    <property type="entry name" value="Topo_IIA_bsu_dom2"/>
</dbReference>
<dbReference type="Pfam" id="PF01751">
    <property type="entry name" value="Toprim"/>
    <property type="match status" value="1"/>
</dbReference>
<sequence length="715" mass="78167">MATATTAKKAATTKSSSDYSAHHLQVLEGLEAVRKRPGMYIGSTDSRGLMHCLWEIIDNAVDEALGGYGDRIDIILHQDGSVEVRDQARGIPVDIEPRTGLTGVEVVFTKLHAGGKFGGGSYTASGGLHGVGASVVNALSSRLDVEVDRGGKTYAMSFRRGEPGYFPDVASGDKSPDHEFTPYERSSELAVVGKAKRGVTGTRIRYWADPQIFLKDAKFDYEQLAARARQTSFLVPGLTLVVRDERRLPGTPGEDGPHEEVFVHDGGISEFVEYLAPDAPVTDVWRLQGTGTFTETVPVLDSKGHMTPTEVERECGVDIAVRWGTGYDAKVSSFVNIIATPKGGTHLSGFEQSVLKVFRKQLEVNSRRLKVGSDKPEKDDVLAGLTAVVTVRLAEPQFEGQTKEVLGTAAVRQIVSKVVEQELTARITKPARGGKAEVDKLLEKVVSEMKSRISARLHKETQRRKNALESSTLPAKLADCRSTDVDKSELFIVEGDSALGTAKLARSSDFQALLPIRGKILNVQKASVSDMLKNAECAAIIQVIGAGSGRSFDLDAARYGKVIIMTDADVDGAHIRTLLLTLFFRYMRPLVEAGRVYAAVPPLHRIEVVNAGSKKNELIYTYSEKEMRQQMASLNKRGKNVKQPLQRYKGLGEMDADQLAETTMDPRHRTLRRVTLRDAEDAERVFELLMGNDVAPRKDFIVESSGDLGAERIDA</sequence>
<evidence type="ECO:0000256" key="4">
    <source>
        <dbReference type="ARBA" id="ARBA00012895"/>
    </source>
</evidence>
<dbReference type="InterPro" id="IPR003594">
    <property type="entry name" value="HATPase_dom"/>
</dbReference>
<dbReference type="Proteomes" id="UP000588586">
    <property type="component" value="Unassembled WGS sequence"/>
</dbReference>
<dbReference type="NCBIfam" id="NF004189">
    <property type="entry name" value="PRK05644.1"/>
    <property type="match status" value="1"/>
</dbReference>
<keyword evidence="6" id="KW-0547">Nucleotide-binding</keyword>
<dbReference type="GO" id="GO:0046872">
    <property type="term" value="F:metal ion binding"/>
    <property type="evidence" value="ECO:0007669"/>
    <property type="project" value="UniProtKB-KW"/>
</dbReference>
<organism evidence="13 14">
    <name type="scientific">Knoellia koreensis</name>
    <dbReference type="NCBI Taxonomy" id="2730921"/>
    <lineage>
        <taxon>Bacteria</taxon>
        <taxon>Bacillati</taxon>
        <taxon>Actinomycetota</taxon>
        <taxon>Actinomycetes</taxon>
        <taxon>Micrococcales</taxon>
        <taxon>Intrasporangiaceae</taxon>
        <taxon>Knoellia</taxon>
    </lineage>
</organism>
<evidence type="ECO:0000313" key="13">
    <source>
        <dbReference type="EMBL" id="NNM45203.1"/>
    </source>
</evidence>
<accession>A0A849HEX1</accession>
<dbReference type="InterPro" id="IPR014721">
    <property type="entry name" value="Ribsml_uS5_D2-typ_fold_subgr"/>
</dbReference>
<dbReference type="InterPro" id="IPR002288">
    <property type="entry name" value="DNA_gyrase_B_C"/>
</dbReference>
<reference evidence="13 14" key="1">
    <citation type="submission" date="2020-04" db="EMBL/GenBank/DDBJ databases">
        <title>Knoellia sp. isolate from air conditioner.</title>
        <authorList>
            <person name="Chea S."/>
            <person name="Kim D.-U."/>
        </authorList>
    </citation>
    <scope>NUCLEOTIDE SEQUENCE [LARGE SCALE GENOMIC DNA]</scope>
    <source>
        <strain evidence="13 14">DB2414S</strain>
    </source>
</reference>
<dbReference type="InterPro" id="IPR036890">
    <property type="entry name" value="HATPase_C_sf"/>
</dbReference>
<dbReference type="GO" id="GO:0003677">
    <property type="term" value="F:DNA binding"/>
    <property type="evidence" value="ECO:0007669"/>
    <property type="project" value="UniProtKB-KW"/>
</dbReference>
<dbReference type="GO" id="GO:0005524">
    <property type="term" value="F:ATP binding"/>
    <property type="evidence" value="ECO:0007669"/>
    <property type="project" value="UniProtKB-KW"/>
</dbReference>
<keyword evidence="14" id="KW-1185">Reference proteome</keyword>
<keyword evidence="8" id="KW-0460">Magnesium</keyword>
<dbReference type="CDD" id="cd00822">
    <property type="entry name" value="TopoII_Trans_DNA_gyrase"/>
    <property type="match status" value="1"/>
</dbReference>
<dbReference type="PROSITE" id="PS50880">
    <property type="entry name" value="TOPRIM"/>
    <property type="match status" value="1"/>
</dbReference>
<dbReference type="AlphaFoldDB" id="A0A849HEX1"/>
<dbReference type="FunFam" id="3.30.565.10:FF:000088">
    <property type="entry name" value="DNA topoisomerase (ATP-hydrolyzing)"/>
    <property type="match status" value="1"/>
</dbReference>
<name>A0A849HEX1_9MICO</name>
<dbReference type="PANTHER" id="PTHR45866">
    <property type="entry name" value="DNA GYRASE/TOPOISOMERASE SUBUNIT B"/>
    <property type="match status" value="1"/>
</dbReference>
<dbReference type="SUPFAM" id="SSF55874">
    <property type="entry name" value="ATPase domain of HSP90 chaperone/DNA topoisomerase II/histidine kinase"/>
    <property type="match status" value="1"/>
</dbReference>
<dbReference type="SUPFAM" id="SSF54211">
    <property type="entry name" value="Ribosomal protein S5 domain 2-like"/>
    <property type="match status" value="1"/>
</dbReference>
<dbReference type="InterPro" id="IPR013760">
    <property type="entry name" value="Topo_IIA-like_dom_sf"/>
</dbReference>
<evidence type="ECO:0000256" key="10">
    <source>
        <dbReference type="ARBA" id="ARBA00023125"/>
    </source>
</evidence>
<evidence type="ECO:0000256" key="2">
    <source>
        <dbReference type="ARBA" id="ARBA00001946"/>
    </source>
</evidence>
<evidence type="ECO:0000256" key="9">
    <source>
        <dbReference type="ARBA" id="ARBA00023029"/>
    </source>
</evidence>
<dbReference type="PRINTS" id="PR01159">
    <property type="entry name" value="DNAGYRASEB"/>
</dbReference>
<feature type="domain" description="Toprim" evidence="12">
    <location>
        <begin position="488"/>
        <end position="602"/>
    </location>
</feature>
<dbReference type="SUPFAM" id="SSF56719">
    <property type="entry name" value="Type II DNA topoisomerase"/>
    <property type="match status" value="1"/>
</dbReference>
<dbReference type="InterPro" id="IPR000565">
    <property type="entry name" value="Topo_IIA_B"/>
</dbReference>
<protein>
    <recommendedName>
        <fullName evidence="4">DNA topoisomerase (ATP-hydrolyzing)</fullName>
        <ecNumber evidence="4">5.6.2.2</ecNumber>
    </recommendedName>
</protein>
<evidence type="ECO:0000256" key="1">
    <source>
        <dbReference type="ARBA" id="ARBA00000185"/>
    </source>
</evidence>
<dbReference type="InterPro" id="IPR001241">
    <property type="entry name" value="Topo_IIA"/>
</dbReference>
<evidence type="ECO:0000256" key="3">
    <source>
        <dbReference type="ARBA" id="ARBA00010708"/>
    </source>
</evidence>
<dbReference type="EMBL" id="JABEPQ010000001">
    <property type="protein sequence ID" value="NNM45203.1"/>
    <property type="molecule type" value="Genomic_DNA"/>
</dbReference>
<comment type="similarity">
    <text evidence="3">Belongs to the type II topoisomerase GyrB family.</text>
</comment>
<evidence type="ECO:0000256" key="5">
    <source>
        <dbReference type="ARBA" id="ARBA00022723"/>
    </source>
</evidence>
<dbReference type="FunFam" id="3.40.50.670:FF:000002">
    <property type="entry name" value="DNA gyrase subunit B"/>
    <property type="match status" value="1"/>
</dbReference>
<comment type="cofactor">
    <cofactor evidence="2">
        <name>Mg(2+)</name>
        <dbReference type="ChEBI" id="CHEBI:18420"/>
    </cofactor>
</comment>
<gene>
    <name evidence="13" type="ORF">HJG52_04195</name>
</gene>
<dbReference type="Gene3D" id="3.30.565.10">
    <property type="entry name" value="Histidine kinase-like ATPase, C-terminal domain"/>
    <property type="match status" value="1"/>
</dbReference>
<dbReference type="PROSITE" id="PS00177">
    <property type="entry name" value="TOPOISOMERASE_II"/>
    <property type="match status" value="1"/>
</dbReference>
<evidence type="ECO:0000259" key="12">
    <source>
        <dbReference type="PROSITE" id="PS50880"/>
    </source>
</evidence>
<dbReference type="InterPro" id="IPR006171">
    <property type="entry name" value="TOPRIM_dom"/>
</dbReference>
<dbReference type="InterPro" id="IPR018522">
    <property type="entry name" value="TopoIIA_CS"/>
</dbReference>
<dbReference type="CDD" id="cd16928">
    <property type="entry name" value="HATPase_GyrB-like"/>
    <property type="match status" value="1"/>
</dbReference>
<comment type="catalytic activity">
    <reaction evidence="1">
        <text>ATP-dependent breakage, passage and rejoining of double-stranded DNA.</text>
        <dbReference type="EC" id="5.6.2.2"/>
    </reaction>
</comment>
<evidence type="ECO:0000313" key="14">
    <source>
        <dbReference type="Proteomes" id="UP000588586"/>
    </source>
</evidence>
<proteinExistence type="inferred from homology"/>
<dbReference type="Pfam" id="PF00986">
    <property type="entry name" value="DNA_gyraseB_C"/>
    <property type="match status" value="1"/>
</dbReference>
<keyword evidence="11 13" id="KW-0413">Isomerase</keyword>
<dbReference type="SMART" id="SM00433">
    <property type="entry name" value="TOP2c"/>
    <property type="match status" value="1"/>
</dbReference>
<dbReference type="GO" id="GO:0034335">
    <property type="term" value="F:DNA negative supercoiling activity"/>
    <property type="evidence" value="ECO:0007669"/>
    <property type="project" value="UniProtKB-ARBA"/>
</dbReference>
<dbReference type="InterPro" id="IPR020568">
    <property type="entry name" value="Ribosomal_Su5_D2-typ_SF"/>
</dbReference>
<comment type="caution">
    <text evidence="13">The sequence shown here is derived from an EMBL/GenBank/DDBJ whole genome shotgun (WGS) entry which is preliminary data.</text>
</comment>
<dbReference type="RefSeq" id="WP_171242257.1">
    <property type="nucleotide sequence ID" value="NZ_JABEPQ010000001.1"/>
</dbReference>
<evidence type="ECO:0000256" key="11">
    <source>
        <dbReference type="ARBA" id="ARBA00023235"/>
    </source>
</evidence>
<dbReference type="GO" id="GO:0006265">
    <property type="term" value="P:DNA topological change"/>
    <property type="evidence" value="ECO:0007669"/>
    <property type="project" value="InterPro"/>
</dbReference>
<keyword evidence="7" id="KW-0067">ATP-binding</keyword>
<dbReference type="EC" id="5.6.2.2" evidence="4"/>
<evidence type="ECO:0000256" key="8">
    <source>
        <dbReference type="ARBA" id="ARBA00022842"/>
    </source>
</evidence>
<dbReference type="InterPro" id="IPR013759">
    <property type="entry name" value="Topo_IIA_B_C"/>
</dbReference>
<dbReference type="Pfam" id="PF00204">
    <property type="entry name" value="DNA_gyraseB"/>
    <property type="match status" value="1"/>
</dbReference>
<dbReference type="PANTHER" id="PTHR45866:SF1">
    <property type="entry name" value="DNA GYRASE SUBUNIT B, MITOCHONDRIAL"/>
    <property type="match status" value="1"/>
</dbReference>
<keyword evidence="10" id="KW-0238">DNA-binding</keyword>
<keyword evidence="9" id="KW-0799">Topoisomerase</keyword>
<dbReference type="SMART" id="SM00387">
    <property type="entry name" value="HATPase_c"/>
    <property type="match status" value="1"/>
</dbReference>
<evidence type="ECO:0000256" key="6">
    <source>
        <dbReference type="ARBA" id="ARBA00022741"/>
    </source>
</evidence>
<dbReference type="Pfam" id="PF02518">
    <property type="entry name" value="HATPase_c"/>
    <property type="match status" value="1"/>
</dbReference>
<keyword evidence="5" id="KW-0479">Metal-binding</keyword>
<evidence type="ECO:0000256" key="7">
    <source>
        <dbReference type="ARBA" id="ARBA00022840"/>
    </source>
</evidence>
<dbReference type="PRINTS" id="PR00418">
    <property type="entry name" value="TPI2FAMILY"/>
</dbReference>
<dbReference type="Gene3D" id="3.30.230.10">
    <property type="match status" value="1"/>
</dbReference>
<dbReference type="Gene3D" id="3.40.50.670">
    <property type="match status" value="1"/>
</dbReference>